<sequence>MRNLLICLSILIISATARKRIIGITQSARINGTLMCNLKPAANVKVKLYHDDPARIDNLLAADRTDSNGHFELQGYTNEITTFGPKLNIYHNCRDEMMPCLRKITIKIPNNYISLGKKARKLYDAGIIQLDEKFKGEIRDCIN</sequence>
<reference evidence="6" key="2">
    <citation type="submission" date="2022-06" db="UniProtKB">
        <authorList>
            <consortium name="EnsemblMetazoa"/>
        </authorList>
    </citation>
    <scope>IDENTIFICATION</scope>
</reference>
<evidence type="ECO:0000256" key="1">
    <source>
        <dbReference type="ARBA" id="ARBA00004613"/>
    </source>
</evidence>
<accession>A0A8R1Y4V5</accession>
<dbReference type="GO" id="GO:0009986">
    <property type="term" value="C:cell surface"/>
    <property type="evidence" value="ECO:0007669"/>
    <property type="project" value="InterPro"/>
</dbReference>
<name>A0A8R1Y4V5_ONCVO</name>
<comment type="subcellular location">
    <subcellularLocation>
        <location evidence="1">Secreted</location>
    </subcellularLocation>
</comment>
<dbReference type="GO" id="GO:0005576">
    <property type="term" value="C:extracellular region"/>
    <property type="evidence" value="ECO:0007669"/>
    <property type="project" value="UniProtKB-SubCell"/>
</dbReference>
<evidence type="ECO:0000256" key="2">
    <source>
        <dbReference type="ARBA" id="ARBA00010112"/>
    </source>
</evidence>
<organism evidence="6 7">
    <name type="scientific">Onchocerca volvulus</name>
    <dbReference type="NCBI Taxonomy" id="6282"/>
    <lineage>
        <taxon>Eukaryota</taxon>
        <taxon>Metazoa</taxon>
        <taxon>Ecdysozoa</taxon>
        <taxon>Nematoda</taxon>
        <taxon>Chromadorea</taxon>
        <taxon>Rhabditida</taxon>
        <taxon>Spirurina</taxon>
        <taxon>Spiruromorpha</taxon>
        <taxon>Filarioidea</taxon>
        <taxon>Onchocercidae</taxon>
        <taxon>Onchocerca</taxon>
    </lineage>
</organism>
<dbReference type="EMBL" id="CMVM020000255">
    <property type="status" value="NOT_ANNOTATED_CDS"/>
    <property type="molecule type" value="Genomic_DNA"/>
</dbReference>
<evidence type="ECO:0000313" key="6">
    <source>
        <dbReference type="EnsemblMetazoa" id="OVOC9098.1"/>
    </source>
</evidence>
<evidence type="ECO:0000313" key="7">
    <source>
        <dbReference type="Proteomes" id="UP000024404"/>
    </source>
</evidence>
<feature type="signal peptide" evidence="5">
    <location>
        <begin position="1"/>
        <end position="19"/>
    </location>
</feature>
<feature type="chain" id="PRO_5035847277" evidence="5">
    <location>
        <begin position="20"/>
        <end position="143"/>
    </location>
</feature>
<reference evidence="7" key="1">
    <citation type="submission" date="2013-10" db="EMBL/GenBank/DDBJ databases">
        <title>Genome sequencing of Onchocerca volvulus.</title>
        <authorList>
            <person name="Cotton J."/>
            <person name="Tsai J."/>
            <person name="Stanley E."/>
            <person name="Tracey A."/>
            <person name="Holroyd N."/>
            <person name="Lustigman S."/>
            <person name="Berriman M."/>
        </authorList>
    </citation>
    <scope>NUCLEOTIDE SEQUENCE</scope>
</reference>
<dbReference type="EnsemblMetazoa" id="OVOC9098.1">
    <property type="protein sequence ID" value="OVOC9098.1"/>
    <property type="gene ID" value="WBGene00245907"/>
</dbReference>
<dbReference type="OMA" id="SEPKKIF"/>
<protein>
    <submittedName>
        <fullName evidence="6">Uncharacterized protein</fullName>
    </submittedName>
</protein>
<evidence type="ECO:0000256" key="4">
    <source>
        <dbReference type="ARBA" id="ARBA00022729"/>
    </source>
</evidence>
<comment type="similarity">
    <text evidence="2">Belongs to the nematode transthyretin-like family.</text>
</comment>
<keyword evidence="7" id="KW-1185">Reference proteome</keyword>
<dbReference type="Gene3D" id="2.60.40.3330">
    <property type="match status" value="1"/>
</dbReference>
<dbReference type="Proteomes" id="UP000024404">
    <property type="component" value="Unassembled WGS sequence"/>
</dbReference>
<evidence type="ECO:0000256" key="3">
    <source>
        <dbReference type="ARBA" id="ARBA00022525"/>
    </source>
</evidence>
<keyword evidence="3" id="KW-0964">Secreted</keyword>
<keyword evidence="4 5" id="KW-0732">Signal</keyword>
<dbReference type="InterPro" id="IPR001534">
    <property type="entry name" value="Transthyretin-like"/>
</dbReference>
<evidence type="ECO:0000256" key="5">
    <source>
        <dbReference type="SAM" id="SignalP"/>
    </source>
</evidence>
<dbReference type="InterPro" id="IPR038479">
    <property type="entry name" value="Transthyretin-like_sf"/>
</dbReference>
<dbReference type="PANTHER" id="PTHR21700">
    <property type="entry name" value="TRANSTHYRETIN-LIKE FAMILY PROTEIN-RELATED"/>
    <property type="match status" value="1"/>
</dbReference>
<dbReference type="AlphaFoldDB" id="A0A8R1Y4V5"/>
<dbReference type="Pfam" id="PF01060">
    <property type="entry name" value="TTR-52"/>
    <property type="match status" value="1"/>
</dbReference>
<proteinExistence type="inferred from homology"/>